<evidence type="ECO:0000256" key="1">
    <source>
        <dbReference type="ARBA" id="ARBA00007150"/>
    </source>
</evidence>
<dbReference type="AlphaFoldDB" id="A0A137SYB6"/>
<keyword evidence="3 7" id="KW-0808">Transferase</keyword>
<dbReference type="PATRIC" id="fig|28125.4.peg.1134"/>
<evidence type="ECO:0000256" key="3">
    <source>
        <dbReference type="ARBA" id="ARBA00022679"/>
    </source>
</evidence>
<evidence type="ECO:0000313" key="8">
    <source>
        <dbReference type="EMBL" id="KXO17473.1"/>
    </source>
</evidence>
<dbReference type="GO" id="GO:0008961">
    <property type="term" value="F:phosphatidylglycerol-prolipoprotein diacylglyceryl transferase activity"/>
    <property type="evidence" value="ECO:0007669"/>
    <property type="project" value="UniProtKB-UniRule"/>
</dbReference>
<feature type="transmembrane region" description="Helical" evidence="7">
    <location>
        <begin position="267"/>
        <end position="290"/>
    </location>
</feature>
<dbReference type="PANTHER" id="PTHR30589">
    <property type="entry name" value="PROLIPOPROTEIN DIACYLGLYCERYL TRANSFERASE"/>
    <property type="match status" value="1"/>
</dbReference>
<dbReference type="InterPro" id="IPR001640">
    <property type="entry name" value="Lgt"/>
</dbReference>
<keyword evidence="5 7" id="KW-1133">Transmembrane helix</keyword>
<dbReference type="Pfam" id="PF01790">
    <property type="entry name" value="LGT"/>
    <property type="match status" value="1"/>
</dbReference>
<feature type="transmembrane region" description="Helical" evidence="7">
    <location>
        <begin position="45"/>
        <end position="65"/>
    </location>
</feature>
<evidence type="ECO:0000256" key="4">
    <source>
        <dbReference type="ARBA" id="ARBA00022692"/>
    </source>
</evidence>
<feature type="binding site" evidence="7">
    <location>
        <position position="176"/>
    </location>
    <ligand>
        <name>a 1,2-diacyl-sn-glycero-3-phospho-(1'-sn-glycerol)</name>
        <dbReference type="ChEBI" id="CHEBI:64716"/>
    </ligand>
</feature>
<dbReference type="Proteomes" id="UP000070093">
    <property type="component" value="Unassembled WGS sequence"/>
</dbReference>
<feature type="transmembrane region" description="Helical" evidence="7">
    <location>
        <begin position="157"/>
        <end position="177"/>
    </location>
</feature>
<dbReference type="EMBL" id="LTAG01000046">
    <property type="protein sequence ID" value="KXO17473.1"/>
    <property type="molecule type" value="Genomic_DNA"/>
</dbReference>
<evidence type="ECO:0000256" key="2">
    <source>
        <dbReference type="ARBA" id="ARBA00022475"/>
    </source>
</evidence>
<dbReference type="GO" id="GO:0005886">
    <property type="term" value="C:plasma membrane"/>
    <property type="evidence" value="ECO:0007669"/>
    <property type="project" value="UniProtKB-SubCell"/>
</dbReference>
<dbReference type="UniPathway" id="UPA00664"/>
<dbReference type="GO" id="GO:0042158">
    <property type="term" value="P:lipoprotein biosynthetic process"/>
    <property type="evidence" value="ECO:0007669"/>
    <property type="project" value="UniProtKB-UniRule"/>
</dbReference>
<comment type="caution">
    <text evidence="8">The sequence shown here is derived from an EMBL/GenBank/DDBJ whole genome shotgun (WGS) entry which is preliminary data.</text>
</comment>
<comment type="catalytic activity">
    <reaction evidence="7">
        <text>L-cysteinyl-[prolipoprotein] + a 1,2-diacyl-sn-glycero-3-phospho-(1'-sn-glycerol) = an S-1,2-diacyl-sn-glyceryl-L-cysteinyl-[prolipoprotein] + sn-glycerol 1-phosphate + H(+)</text>
        <dbReference type="Rhea" id="RHEA:56712"/>
        <dbReference type="Rhea" id="RHEA-COMP:14679"/>
        <dbReference type="Rhea" id="RHEA-COMP:14680"/>
        <dbReference type="ChEBI" id="CHEBI:15378"/>
        <dbReference type="ChEBI" id="CHEBI:29950"/>
        <dbReference type="ChEBI" id="CHEBI:57685"/>
        <dbReference type="ChEBI" id="CHEBI:64716"/>
        <dbReference type="ChEBI" id="CHEBI:140658"/>
        <dbReference type="EC" id="2.5.1.145"/>
    </reaction>
</comment>
<accession>A0A137SYB6</accession>
<evidence type="ECO:0000256" key="7">
    <source>
        <dbReference type="HAMAP-Rule" id="MF_01147"/>
    </source>
</evidence>
<name>A0A137SYB6_9BACT</name>
<dbReference type="PANTHER" id="PTHR30589:SF0">
    <property type="entry name" value="PHOSPHATIDYLGLYCEROL--PROLIPOPROTEIN DIACYLGLYCERYL TRANSFERASE"/>
    <property type="match status" value="1"/>
</dbReference>
<feature type="transmembrane region" description="Helical" evidence="7">
    <location>
        <begin position="77"/>
        <end position="94"/>
    </location>
</feature>
<comment type="subcellular location">
    <subcellularLocation>
        <location evidence="7">Cell membrane</location>
        <topology evidence="7">Multi-pass membrane protein</topology>
    </subcellularLocation>
</comment>
<dbReference type="HAMAP" id="MF_01147">
    <property type="entry name" value="Lgt"/>
    <property type="match status" value="1"/>
</dbReference>
<feature type="transmembrane region" description="Helical" evidence="7">
    <location>
        <begin position="128"/>
        <end position="150"/>
    </location>
</feature>
<gene>
    <name evidence="7" type="primary">lgt</name>
    <name evidence="8" type="ORF">HMPREF3202_01145</name>
</gene>
<keyword evidence="6 7" id="KW-0472">Membrane</keyword>
<proteinExistence type="inferred from homology"/>
<dbReference type="NCBIfam" id="TIGR00544">
    <property type="entry name" value="lgt"/>
    <property type="match status" value="1"/>
</dbReference>
<keyword evidence="2 7" id="KW-1003">Cell membrane</keyword>
<evidence type="ECO:0000256" key="5">
    <source>
        <dbReference type="ARBA" id="ARBA00022989"/>
    </source>
</evidence>
<feature type="transmembrane region" description="Helical" evidence="7">
    <location>
        <begin position="211"/>
        <end position="228"/>
    </location>
</feature>
<keyword evidence="4 7" id="KW-0812">Transmembrane</keyword>
<evidence type="ECO:0000313" key="9">
    <source>
        <dbReference type="Proteomes" id="UP000070093"/>
    </source>
</evidence>
<protein>
    <recommendedName>
        <fullName evidence="7">Phosphatidylglycerol--prolipoprotein diacylglyceryl transferase</fullName>
        <ecNumber evidence="7">2.5.1.145</ecNumber>
    </recommendedName>
</protein>
<dbReference type="EC" id="2.5.1.145" evidence="7"/>
<evidence type="ECO:0000256" key="6">
    <source>
        <dbReference type="ARBA" id="ARBA00023136"/>
    </source>
</evidence>
<reference evidence="8 9" key="1">
    <citation type="submission" date="2016-02" db="EMBL/GenBank/DDBJ databases">
        <authorList>
            <person name="Wen L."/>
            <person name="He K."/>
            <person name="Yang H."/>
        </authorList>
    </citation>
    <scope>NUCLEOTIDE SEQUENCE [LARGE SCALE GENOMIC DNA]</scope>
    <source>
        <strain evidence="8 9">GED7880</strain>
    </source>
</reference>
<sequence length="301" mass="34728">MRKVTLYPTLSQVFNNKKAIAMLPLYITWNPSEYLFNFGGFGIRWYGMCWLIGLALGYFMMKWLYKQHKYSQEKFEPLFLYVFISILLGARLGHCLFYEPEYFLTSAKNIVEMIVPIRFLEHGGWKFVGYQGLASHGGVVGLLLGLYLYIKRYKMKPWVVLDFFGICSGITACFIRIGNLMNSEIIGKITDVPWAFIFYKVDSSPRHPGQLYEALAYLLLFGLIFFIYKRNPKKVGTGLFFGLCIFLIFVFRFAIEYTKEIQVAFESGLPIDMGQILSIPLIILGAWAIWRSKGKEVEIGA</sequence>
<dbReference type="eggNOG" id="COG0682">
    <property type="taxonomic scope" value="Bacteria"/>
</dbReference>
<dbReference type="STRING" id="28125.HMPREF3202_01145"/>
<keyword evidence="8" id="KW-0449">Lipoprotein</keyword>
<comment type="pathway">
    <text evidence="7">Protein modification; lipoprotein biosynthesis (diacylglyceryl transfer).</text>
</comment>
<comment type="similarity">
    <text evidence="1 7">Belongs to the Lgt family.</text>
</comment>
<feature type="transmembrane region" description="Helical" evidence="7">
    <location>
        <begin position="235"/>
        <end position="255"/>
    </location>
</feature>
<organism evidence="8 9">
    <name type="scientific">Prevotella bivia</name>
    <dbReference type="NCBI Taxonomy" id="28125"/>
    <lineage>
        <taxon>Bacteria</taxon>
        <taxon>Pseudomonadati</taxon>
        <taxon>Bacteroidota</taxon>
        <taxon>Bacteroidia</taxon>
        <taxon>Bacteroidales</taxon>
        <taxon>Prevotellaceae</taxon>
        <taxon>Prevotella</taxon>
    </lineage>
</organism>
<comment type="function">
    <text evidence="7">Catalyzes the transfer of the diacylglyceryl group from phosphatidylglycerol to the sulfhydryl group of the N-terminal cysteine of a prolipoprotein, the first step in the formation of mature lipoproteins.</text>
</comment>